<sequence>MSKVQPSSFDEASERIAQIVEAVSDADAPLESLLELFDEAASLGLAASDLMNRDITVPTEGVGEAPESGDEPVRGDGVA</sequence>
<evidence type="ECO:0000256" key="1">
    <source>
        <dbReference type="SAM" id="MobiDB-lite"/>
    </source>
</evidence>
<gene>
    <name evidence="2" type="ORF">D1639_03825</name>
</gene>
<dbReference type="GO" id="GO:0006308">
    <property type="term" value="P:DNA catabolic process"/>
    <property type="evidence" value="ECO:0007669"/>
    <property type="project" value="InterPro"/>
</dbReference>
<comment type="caution">
    <text evidence="2">The sequence shown here is derived from an EMBL/GenBank/DDBJ whole genome shotgun (WGS) entry which is preliminary data.</text>
</comment>
<dbReference type="GO" id="GO:0009318">
    <property type="term" value="C:exodeoxyribonuclease VII complex"/>
    <property type="evidence" value="ECO:0007669"/>
    <property type="project" value="InterPro"/>
</dbReference>
<protein>
    <submittedName>
        <fullName evidence="2">Exodeoxyribonuclease VII small subunit</fullName>
    </submittedName>
</protein>
<feature type="region of interest" description="Disordered" evidence="1">
    <location>
        <begin position="58"/>
        <end position="79"/>
    </location>
</feature>
<proteinExistence type="predicted"/>
<dbReference type="AlphaFoldDB" id="A0A7C9NUH7"/>
<dbReference type="SUPFAM" id="SSF116842">
    <property type="entry name" value="XseB-like"/>
    <property type="match status" value="1"/>
</dbReference>
<name>A0A7C9NUH7_9BACT</name>
<reference evidence="2" key="1">
    <citation type="submission" date="2018-08" db="EMBL/GenBank/DDBJ databases">
        <title>Murine metabolic-syndrome-specific gut microbial biobank.</title>
        <authorList>
            <person name="Liu C."/>
        </authorList>
    </citation>
    <scope>NUCLEOTIDE SEQUENCE [LARGE SCALE GENOMIC DNA]</scope>
    <source>
        <strain evidence="2">Z82</strain>
    </source>
</reference>
<dbReference type="GO" id="GO:0008855">
    <property type="term" value="F:exodeoxyribonuclease VII activity"/>
    <property type="evidence" value="ECO:0007669"/>
    <property type="project" value="InterPro"/>
</dbReference>
<accession>A0A7C9NUH7</accession>
<organism evidence="2">
    <name type="scientific">Muribaculaceae bacterium Z82</name>
    <dbReference type="NCBI Taxonomy" id="2304548"/>
    <lineage>
        <taxon>Bacteria</taxon>
        <taxon>Pseudomonadati</taxon>
        <taxon>Bacteroidota</taxon>
        <taxon>Bacteroidia</taxon>
        <taxon>Bacteroidales</taxon>
        <taxon>Muribaculaceae</taxon>
    </lineage>
</organism>
<dbReference type="InterPro" id="IPR037004">
    <property type="entry name" value="Exonuc_VII_ssu_sf"/>
</dbReference>
<dbReference type="Gene3D" id="1.10.287.1040">
    <property type="entry name" value="Exonuclease VII, small subunit"/>
    <property type="match status" value="1"/>
</dbReference>
<dbReference type="EMBL" id="QWKH01000017">
    <property type="protein sequence ID" value="NBI34172.1"/>
    <property type="molecule type" value="Genomic_DNA"/>
</dbReference>
<evidence type="ECO:0000313" key="2">
    <source>
        <dbReference type="EMBL" id="NBI34172.1"/>
    </source>
</evidence>